<dbReference type="Proteomes" id="UP000019384">
    <property type="component" value="Unassembled WGS sequence"/>
</dbReference>
<dbReference type="GO" id="GO:0042802">
    <property type="term" value="F:identical protein binding"/>
    <property type="evidence" value="ECO:0007669"/>
    <property type="project" value="EnsemblFungi"/>
</dbReference>
<dbReference type="Pfam" id="PF10392">
    <property type="entry name" value="COG5_N"/>
    <property type="match status" value="1"/>
</dbReference>
<name>W6MWF9_9ASCO</name>
<gene>
    <name evidence="7" type="ORF">KUCA_T00003353001</name>
</gene>
<keyword evidence="8" id="KW-1185">Reference proteome</keyword>
<accession>W6MWF9</accession>
<dbReference type="GO" id="GO:0017119">
    <property type="term" value="C:Golgi transport complex"/>
    <property type="evidence" value="ECO:0007669"/>
    <property type="project" value="EnsemblFungi"/>
</dbReference>
<reference evidence="7" key="2">
    <citation type="submission" date="2014-02" db="EMBL/GenBank/DDBJ databases">
        <title>Complete DNA sequence of /Kuraishia capsulata/ illustrates novel genomic features among budding yeasts (/Saccharomycotina/).</title>
        <authorList>
            <person name="Morales L."/>
            <person name="Noel B."/>
            <person name="Porcel B."/>
            <person name="Marcet-Houben M."/>
            <person name="Hullo M-F."/>
            <person name="Sacerdot C."/>
            <person name="Tekaia F."/>
            <person name="Leh-Louis V."/>
            <person name="Despons L."/>
            <person name="Khanna V."/>
            <person name="Aury J-M."/>
            <person name="Barbe V."/>
            <person name="Couloux A."/>
            <person name="Labadie K."/>
            <person name="Pelletier E."/>
            <person name="Souciet J-L."/>
            <person name="Boekhout T."/>
            <person name="Gabaldon T."/>
            <person name="Wincker P."/>
            <person name="Dujon B."/>
        </authorList>
    </citation>
    <scope>NUCLEOTIDE SEQUENCE</scope>
    <source>
        <strain evidence="7">CBS 1993</strain>
    </source>
</reference>
<evidence type="ECO:0000256" key="1">
    <source>
        <dbReference type="ARBA" id="ARBA00004395"/>
    </source>
</evidence>
<dbReference type="EMBL" id="HG793128">
    <property type="protein sequence ID" value="CDK27375.1"/>
    <property type="molecule type" value="Genomic_DNA"/>
</dbReference>
<evidence type="ECO:0000259" key="6">
    <source>
        <dbReference type="Pfam" id="PF20649"/>
    </source>
</evidence>
<dbReference type="PANTHER" id="PTHR13228:SF3">
    <property type="entry name" value="CONSERVED OLIGOMERIC GOLGI COMPLEX SUBUNIT 5"/>
    <property type="match status" value="1"/>
</dbReference>
<sequence>MAMDFSDFESFLGDDFNALEFANDLILSTNNIDDTSIDLATPAKRLGYDLKEADKRIKQTASDNYPELIQSITRLDKVKSTIGTVKPSLDHLNVSYARLDNDVVKPYEEAMTLHTALKRIHATSTLLRSVTYFIYLVQQVEEHFKMELLTEIPYIHLLKCCKSQYDLRQHLVESPSLKSLKLVRDYDDVVQERQQRVIDISQTSIRKFNAETPDNVMINSLLSLAISSPEALYNAFQQLVSNQALTSLNILTRTLTSPRSFENAMKDVAQKGRLISKVSKVMSNIRWPLSDRDEDTSTKHVSMLNQLSNVLELQDLLSSFWKDVATAFEPKFKDTMQRGGPVAKSLRAYSDSIKLSIRECVTNSSYGEPLREDGIEVRMMLNSVNSLDTIRR</sequence>
<dbReference type="GO" id="GO:0032258">
    <property type="term" value="P:cytoplasm to vacuole targeting by the Cvt pathway"/>
    <property type="evidence" value="ECO:0007669"/>
    <property type="project" value="EnsemblFungi"/>
</dbReference>
<evidence type="ECO:0000256" key="4">
    <source>
        <dbReference type="ARBA" id="ARBA00023136"/>
    </source>
</evidence>
<dbReference type="InterPro" id="IPR049176">
    <property type="entry name" value="COG5_N"/>
</dbReference>
<dbReference type="GeneID" id="34520758"/>
<dbReference type="PANTHER" id="PTHR13228">
    <property type="entry name" value="CONSERVED OLIGOMERIC GOLGI COMPLEX COMPONENT 5"/>
    <property type="match status" value="1"/>
</dbReference>
<dbReference type="GO" id="GO:0006891">
    <property type="term" value="P:intra-Golgi vesicle-mediated transport"/>
    <property type="evidence" value="ECO:0007669"/>
    <property type="project" value="EnsemblFungi"/>
</dbReference>
<dbReference type="Pfam" id="PF20649">
    <property type="entry name" value="COG5_C"/>
    <property type="match status" value="1"/>
</dbReference>
<evidence type="ECO:0000256" key="2">
    <source>
        <dbReference type="ARBA" id="ARBA00020974"/>
    </source>
</evidence>
<dbReference type="GO" id="GO:0000139">
    <property type="term" value="C:Golgi membrane"/>
    <property type="evidence" value="ECO:0007669"/>
    <property type="project" value="UniProtKB-SubCell"/>
</dbReference>
<dbReference type="RefSeq" id="XP_022459370.1">
    <property type="nucleotide sequence ID" value="XM_022601759.1"/>
</dbReference>
<reference evidence="7" key="1">
    <citation type="submission" date="2013-12" db="EMBL/GenBank/DDBJ databases">
        <authorList>
            <person name="Genoscope - CEA"/>
        </authorList>
    </citation>
    <scope>NUCLEOTIDE SEQUENCE</scope>
    <source>
        <strain evidence="7">CBS 1993</strain>
    </source>
</reference>
<proteinExistence type="predicted"/>
<dbReference type="AlphaFoldDB" id="W6MWF9"/>
<evidence type="ECO:0000256" key="3">
    <source>
        <dbReference type="ARBA" id="ARBA00023034"/>
    </source>
</evidence>
<comment type="subcellular location">
    <subcellularLocation>
        <location evidence="1">Golgi apparatus membrane</location>
        <topology evidence="1">Peripheral membrane protein</topology>
    </subcellularLocation>
</comment>
<evidence type="ECO:0000313" key="8">
    <source>
        <dbReference type="Proteomes" id="UP000019384"/>
    </source>
</evidence>
<feature type="domain" description="Conserved oligomeric Golgi complex subunit 5 helical" evidence="6">
    <location>
        <begin position="177"/>
        <end position="360"/>
    </location>
</feature>
<dbReference type="InterPro" id="IPR048485">
    <property type="entry name" value="COG5_helical"/>
</dbReference>
<dbReference type="HOGENOM" id="CLU_060138_1_0_1"/>
<keyword evidence="4" id="KW-0472">Membrane</keyword>
<organism evidence="7 8">
    <name type="scientific">Kuraishia capsulata CBS 1993</name>
    <dbReference type="NCBI Taxonomy" id="1382522"/>
    <lineage>
        <taxon>Eukaryota</taxon>
        <taxon>Fungi</taxon>
        <taxon>Dikarya</taxon>
        <taxon>Ascomycota</taxon>
        <taxon>Saccharomycotina</taxon>
        <taxon>Pichiomycetes</taxon>
        <taxon>Pichiales</taxon>
        <taxon>Pichiaceae</taxon>
        <taxon>Kuraishia</taxon>
    </lineage>
</organism>
<dbReference type="InterPro" id="IPR019465">
    <property type="entry name" value="Cog5"/>
</dbReference>
<feature type="domain" description="Conserved oligomeric Golgi complex subunit 5 N-terminal" evidence="5">
    <location>
        <begin position="9"/>
        <end position="140"/>
    </location>
</feature>
<dbReference type="OrthoDB" id="18786at2759"/>
<dbReference type="STRING" id="1382522.W6MWF9"/>
<evidence type="ECO:0000259" key="5">
    <source>
        <dbReference type="Pfam" id="PF10392"/>
    </source>
</evidence>
<evidence type="ECO:0000313" key="7">
    <source>
        <dbReference type="EMBL" id="CDK27375.1"/>
    </source>
</evidence>
<protein>
    <recommendedName>
        <fullName evidence="2">Conserved oligomeric Golgi complex subunit 5</fullName>
    </recommendedName>
</protein>
<keyword evidence="3" id="KW-0333">Golgi apparatus</keyword>